<keyword evidence="3" id="KW-0479">Metal-binding</keyword>
<proteinExistence type="inferred from homology"/>
<organism evidence="9 10">
    <name type="scientific">Enterovibrio qingdaonensis</name>
    <dbReference type="NCBI Taxonomy" id="2899818"/>
    <lineage>
        <taxon>Bacteria</taxon>
        <taxon>Pseudomonadati</taxon>
        <taxon>Pseudomonadota</taxon>
        <taxon>Gammaproteobacteria</taxon>
        <taxon>Vibrionales</taxon>
        <taxon>Vibrionaceae</taxon>
        <taxon>Enterovibrio</taxon>
    </lineage>
</organism>
<dbReference type="InterPro" id="IPR015500">
    <property type="entry name" value="Peptidase_S8_subtilisin-rel"/>
</dbReference>
<accession>A0ABT5QSB2</accession>
<comment type="caution">
    <text evidence="9">The sequence shown here is derived from an EMBL/GenBank/DDBJ whole genome shotgun (WGS) entry which is preliminary data.</text>
</comment>
<keyword evidence="2 6" id="KW-0645">Protease</keyword>
<sequence>MSNRTLEREPSKPEFDCGLSRYKVHSVANTCEALGDIKQFNDERTNWAGAILRIPDVWRLTQGDGVKVAVLDTGVDPDHPDLISAIEDTVDFTGDGIEDASGHGTHCAGIVGARLNGVGFVGVAPKSTLMIAKVLANNGRGSNAWVANGVYWAVESGADVISMSLGGPQSSQALFKAIQYALFHGVYVICAAGNEGALNSNSIGYPGRYGGVITVASHDQNGNPSGFSSQGGEVDVMAPGSEIWSTYKEGGYASLSGTSMATPFVSGLAALIASKHKTSTANDTPLQNNEDMKNHLLRMATHPGYHDNQSGYGPLIPFGYFYS</sequence>
<dbReference type="InterPro" id="IPR034202">
    <property type="entry name" value="Subtilisin_Carlsberg-like"/>
</dbReference>
<protein>
    <submittedName>
        <fullName evidence="9">S8 family peptidase</fullName>
    </submittedName>
</protein>
<dbReference type="PANTHER" id="PTHR43806">
    <property type="entry name" value="PEPTIDASE S8"/>
    <property type="match status" value="1"/>
</dbReference>
<keyword evidence="4 6" id="KW-0378">Hydrolase</keyword>
<evidence type="ECO:0000256" key="3">
    <source>
        <dbReference type="ARBA" id="ARBA00022723"/>
    </source>
</evidence>
<evidence type="ECO:0000259" key="8">
    <source>
        <dbReference type="Pfam" id="PF00082"/>
    </source>
</evidence>
<evidence type="ECO:0000313" key="10">
    <source>
        <dbReference type="Proteomes" id="UP001149821"/>
    </source>
</evidence>
<dbReference type="CDD" id="cd07477">
    <property type="entry name" value="Peptidases_S8_Subtilisin_subset"/>
    <property type="match status" value="1"/>
</dbReference>
<dbReference type="Gene3D" id="3.40.50.200">
    <property type="entry name" value="Peptidase S8/S53 domain"/>
    <property type="match status" value="1"/>
</dbReference>
<evidence type="ECO:0000256" key="2">
    <source>
        <dbReference type="ARBA" id="ARBA00022670"/>
    </source>
</evidence>
<dbReference type="PROSITE" id="PS00138">
    <property type="entry name" value="SUBTILASE_SER"/>
    <property type="match status" value="1"/>
</dbReference>
<feature type="active site" description="Charge relay system" evidence="6">
    <location>
        <position position="72"/>
    </location>
</feature>
<dbReference type="PROSITE" id="PS00137">
    <property type="entry name" value="SUBTILASE_HIS"/>
    <property type="match status" value="1"/>
</dbReference>
<dbReference type="InterPro" id="IPR023827">
    <property type="entry name" value="Peptidase_S8_Asp-AS"/>
</dbReference>
<name>A0ABT5QSB2_9GAMM</name>
<dbReference type="SUPFAM" id="SSF52743">
    <property type="entry name" value="Subtilisin-like"/>
    <property type="match status" value="1"/>
</dbReference>
<gene>
    <name evidence="9" type="ORF">LRP49_18525</name>
</gene>
<feature type="domain" description="Peptidase S8/S53" evidence="8">
    <location>
        <begin position="63"/>
        <end position="313"/>
    </location>
</feature>
<evidence type="ECO:0000256" key="4">
    <source>
        <dbReference type="ARBA" id="ARBA00022801"/>
    </source>
</evidence>
<dbReference type="EMBL" id="JAJUBB010000016">
    <property type="protein sequence ID" value="MDD1783166.1"/>
    <property type="molecule type" value="Genomic_DNA"/>
</dbReference>
<evidence type="ECO:0000256" key="6">
    <source>
        <dbReference type="PROSITE-ProRule" id="PRU01240"/>
    </source>
</evidence>
<feature type="active site" description="Charge relay system" evidence="6">
    <location>
        <position position="259"/>
    </location>
</feature>
<evidence type="ECO:0000256" key="1">
    <source>
        <dbReference type="ARBA" id="ARBA00011073"/>
    </source>
</evidence>
<evidence type="ECO:0000256" key="7">
    <source>
        <dbReference type="RuleBase" id="RU003355"/>
    </source>
</evidence>
<dbReference type="InterPro" id="IPR023828">
    <property type="entry name" value="Peptidase_S8_Ser-AS"/>
</dbReference>
<dbReference type="Proteomes" id="UP001149821">
    <property type="component" value="Unassembled WGS sequence"/>
</dbReference>
<dbReference type="PANTHER" id="PTHR43806:SF11">
    <property type="entry name" value="CEREVISIN-RELATED"/>
    <property type="match status" value="1"/>
</dbReference>
<dbReference type="InterPro" id="IPR036852">
    <property type="entry name" value="Peptidase_S8/S53_dom_sf"/>
</dbReference>
<keyword evidence="10" id="KW-1185">Reference proteome</keyword>
<evidence type="ECO:0000256" key="5">
    <source>
        <dbReference type="ARBA" id="ARBA00022825"/>
    </source>
</evidence>
<reference evidence="9" key="1">
    <citation type="submission" date="2021-12" db="EMBL/GenBank/DDBJ databases">
        <title>Enterovibrio ZSDZ35 sp. nov. and Enterovibrio ZSDZ42 sp. nov., isolated from coastal seawater in Qingdao.</title>
        <authorList>
            <person name="Zhang P."/>
        </authorList>
    </citation>
    <scope>NUCLEOTIDE SEQUENCE</scope>
    <source>
        <strain evidence="9">ZSDZ35</strain>
    </source>
</reference>
<dbReference type="PROSITE" id="PS00136">
    <property type="entry name" value="SUBTILASE_ASP"/>
    <property type="match status" value="1"/>
</dbReference>
<dbReference type="InterPro" id="IPR022398">
    <property type="entry name" value="Peptidase_S8_His-AS"/>
</dbReference>
<dbReference type="InterPro" id="IPR050131">
    <property type="entry name" value="Peptidase_S8_subtilisin-like"/>
</dbReference>
<comment type="similarity">
    <text evidence="1 6 7">Belongs to the peptidase S8 family.</text>
</comment>
<dbReference type="PROSITE" id="PS51892">
    <property type="entry name" value="SUBTILASE"/>
    <property type="match status" value="1"/>
</dbReference>
<dbReference type="Pfam" id="PF00082">
    <property type="entry name" value="Peptidase_S8"/>
    <property type="match status" value="1"/>
</dbReference>
<dbReference type="PRINTS" id="PR00723">
    <property type="entry name" value="SUBTILISIN"/>
</dbReference>
<feature type="active site" description="Charge relay system" evidence="6">
    <location>
        <position position="103"/>
    </location>
</feature>
<keyword evidence="5 6" id="KW-0720">Serine protease</keyword>
<evidence type="ECO:0000313" key="9">
    <source>
        <dbReference type="EMBL" id="MDD1783166.1"/>
    </source>
</evidence>
<dbReference type="RefSeq" id="WP_274143855.1">
    <property type="nucleotide sequence ID" value="NZ_JAJUBB010000016.1"/>
</dbReference>
<dbReference type="InterPro" id="IPR000209">
    <property type="entry name" value="Peptidase_S8/S53_dom"/>
</dbReference>